<proteinExistence type="predicted"/>
<evidence type="ECO:0000313" key="2">
    <source>
        <dbReference type="Proteomes" id="UP000619260"/>
    </source>
</evidence>
<dbReference type="SUPFAM" id="SSF81901">
    <property type="entry name" value="HCP-like"/>
    <property type="match status" value="2"/>
</dbReference>
<dbReference type="InterPro" id="IPR019734">
    <property type="entry name" value="TPR_rpt"/>
</dbReference>
<name>A0A8J4DS69_9ACTN</name>
<dbReference type="InterPro" id="IPR011990">
    <property type="entry name" value="TPR-like_helical_dom_sf"/>
</dbReference>
<accession>A0A8J4DS69</accession>
<evidence type="ECO:0008006" key="3">
    <source>
        <dbReference type="Google" id="ProtNLM"/>
    </source>
</evidence>
<dbReference type="RefSeq" id="WP_203901884.1">
    <property type="nucleotide sequence ID" value="NZ_BOPF01000020.1"/>
</dbReference>
<dbReference type="Pfam" id="PF13432">
    <property type="entry name" value="TPR_16"/>
    <property type="match status" value="2"/>
</dbReference>
<protein>
    <recommendedName>
        <fullName evidence="3">Tetratricopeptide repeat protein</fullName>
    </recommendedName>
</protein>
<dbReference type="Proteomes" id="UP000619260">
    <property type="component" value="Unassembled WGS sequence"/>
</dbReference>
<reference evidence="1" key="1">
    <citation type="submission" date="2021-01" db="EMBL/GenBank/DDBJ databases">
        <title>Whole genome shotgun sequence of Virgisporangium aliadipatigenens NBRC 105644.</title>
        <authorList>
            <person name="Komaki H."/>
            <person name="Tamura T."/>
        </authorList>
    </citation>
    <scope>NUCLEOTIDE SEQUENCE</scope>
    <source>
        <strain evidence="1">NBRC 105644</strain>
    </source>
</reference>
<dbReference type="EMBL" id="BOPF01000020">
    <property type="protein sequence ID" value="GIJ48399.1"/>
    <property type="molecule type" value="Genomic_DNA"/>
</dbReference>
<evidence type="ECO:0000313" key="1">
    <source>
        <dbReference type="EMBL" id="GIJ48399.1"/>
    </source>
</evidence>
<organism evidence="1 2">
    <name type="scientific">Virgisporangium aliadipatigenens</name>
    <dbReference type="NCBI Taxonomy" id="741659"/>
    <lineage>
        <taxon>Bacteria</taxon>
        <taxon>Bacillati</taxon>
        <taxon>Actinomycetota</taxon>
        <taxon>Actinomycetes</taxon>
        <taxon>Micromonosporales</taxon>
        <taxon>Micromonosporaceae</taxon>
        <taxon>Virgisporangium</taxon>
    </lineage>
</organism>
<sequence>MAEPACSSTSDVIREITALDPGATVERLAVGGLRTLAHLVSRSRGRCGIYVLVFADGEYYVGQAVDVVVRFAAHRDTYADIVEVLFWRVPRAELDEAERALIRRLEDGDLRLRHVVHAAGRLGASDFDHLVPPVEQERWLASAPPVHTGAEDGRPDLAGLVPVLRRYVLGTIPFPRRTELHYWTVGTGPDLLSVSVHATETLRVGAADGDAARTPITVHVDLPTVIARWGTVERFQERVPWAHASRAEHGVLCLDVAGAPALSRLLDADGVVEAARRLHLDEMRKGPALNWRTHSLDLADLLLEHAAEEDVAEPTAAVGPEPPGGTDLTARAINVWISRAYNLETAGALHEAETLYRQAAGAGCTEAWLDVGHVRAASGDVPGAQTAYQLAIEHGHRSGLLPLGSLHADLGELERAEECYRRAVDAGDDGAMVTLGMLLAERGETAAAEALYRRAADAGNTDAMGLLGLREWIGGHTREAADWYRRAIRSGDTGALVGLGELTFESGDLERAEGLFRRAVDAGHVDALGSLGLLHARRGELEEAEEDCRQAIDGGVDVAHALLAALLHERGDTGQAADHLRMAVERDGAEAIGDIADFFAEHGNEHAAGFLRDGIPA</sequence>
<dbReference type="AlphaFoldDB" id="A0A8J4DS69"/>
<gene>
    <name evidence="1" type="ORF">Val02_52850</name>
</gene>
<dbReference type="CDD" id="cd00719">
    <property type="entry name" value="GIY-YIG_SF"/>
    <property type="match status" value="1"/>
</dbReference>
<comment type="caution">
    <text evidence="1">The sequence shown here is derived from an EMBL/GenBank/DDBJ whole genome shotgun (WGS) entry which is preliminary data.</text>
</comment>
<dbReference type="InterPro" id="IPR050767">
    <property type="entry name" value="Sel1_AlgK"/>
</dbReference>
<dbReference type="PANTHER" id="PTHR11102">
    <property type="entry name" value="SEL-1-LIKE PROTEIN"/>
    <property type="match status" value="1"/>
</dbReference>
<keyword evidence="2" id="KW-1185">Reference proteome</keyword>
<dbReference type="Gene3D" id="1.25.40.10">
    <property type="entry name" value="Tetratricopeptide repeat domain"/>
    <property type="match status" value="2"/>
</dbReference>
<dbReference type="PANTHER" id="PTHR11102:SF160">
    <property type="entry name" value="ERAD-ASSOCIATED E3 UBIQUITIN-PROTEIN LIGASE COMPONENT HRD3"/>
    <property type="match status" value="1"/>
</dbReference>
<dbReference type="SMART" id="SM00028">
    <property type="entry name" value="TPR"/>
    <property type="match status" value="3"/>
</dbReference>